<gene>
    <name evidence="1" type="ORF">LLUT_LOCUS9227</name>
</gene>
<dbReference type="Proteomes" id="UP001497480">
    <property type="component" value="Unassembled WGS sequence"/>
</dbReference>
<comment type="caution">
    <text evidence="1">The sequence shown here is derived from an EMBL/GenBank/DDBJ whole genome shotgun (WGS) entry which is preliminary data.</text>
</comment>
<sequence>MIAPPHCLQHDSFYHLDHGCCKSGHHPCHHLFLYCYDSSLDNNFQATDHSIDCDHSGSYCHHHHLHAHLNNPSNHHLRHDGLSDKLNILFINRKICMKTYIIDHSWRQEATSHLPLDNDD</sequence>
<evidence type="ECO:0000313" key="1">
    <source>
        <dbReference type="EMBL" id="CAL0308167.1"/>
    </source>
</evidence>
<protein>
    <submittedName>
        <fullName evidence="1">Uncharacterized protein</fullName>
    </submittedName>
</protein>
<accession>A0AAV1WGA1</accession>
<proteinExistence type="predicted"/>
<name>A0AAV1WGA1_LUPLU</name>
<dbReference type="EMBL" id="CAXHTB010000006">
    <property type="protein sequence ID" value="CAL0308167.1"/>
    <property type="molecule type" value="Genomic_DNA"/>
</dbReference>
<reference evidence="1 2" key="1">
    <citation type="submission" date="2024-03" db="EMBL/GenBank/DDBJ databases">
        <authorList>
            <person name="Martinez-Hernandez J."/>
        </authorList>
    </citation>
    <scope>NUCLEOTIDE SEQUENCE [LARGE SCALE GENOMIC DNA]</scope>
</reference>
<keyword evidence="2" id="KW-1185">Reference proteome</keyword>
<evidence type="ECO:0000313" key="2">
    <source>
        <dbReference type="Proteomes" id="UP001497480"/>
    </source>
</evidence>
<dbReference type="AlphaFoldDB" id="A0AAV1WGA1"/>
<organism evidence="1 2">
    <name type="scientific">Lupinus luteus</name>
    <name type="common">European yellow lupine</name>
    <dbReference type="NCBI Taxonomy" id="3873"/>
    <lineage>
        <taxon>Eukaryota</taxon>
        <taxon>Viridiplantae</taxon>
        <taxon>Streptophyta</taxon>
        <taxon>Embryophyta</taxon>
        <taxon>Tracheophyta</taxon>
        <taxon>Spermatophyta</taxon>
        <taxon>Magnoliopsida</taxon>
        <taxon>eudicotyledons</taxon>
        <taxon>Gunneridae</taxon>
        <taxon>Pentapetalae</taxon>
        <taxon>rosids</taxon>
        <taxon>fabids</taxon>
        <taxon>Fabales</taxon>
        <taxon>Fabaceae</taxon>
        <taxon>Papilionoideae</taxon>
        <taxon>50 kb inversion clade</taxon>
        <taxon>genistoids sensu lato</taxon>
        <taxon>core genistoids</taxon>
        <taxon>Genisteae</taxon>
        <taxon>Lupinus</taxon>
    </lineage>
</organism>